<sequence>MAWGEIGYGLGGAGHGLGEGGDGLGGGGYSLGGGGYGLGGGDIVSLRGVGPYPPPPRLYPPPPRPSPPSPRPCLVKGLVAASKQLQLHINQLFPELTEMSYTWLLPEADVACILDHIKKVELDLGAPLTIPKSLSALAQIAAFKAHLVASTVPTSTASSLFASPLPVASSSVLGKHPHSPSVQSSILVVKEGDEDAGVDELHLPLKAPGTKQVKVQLAFPVLTPSAGLKFPVNSKVTGSMSKKTTGKQPVKSASVVDLGSEDKEDVSNNSHTMTVSHVGPPKGKAVEKTAAPKPIIKKDSTAPSTMVELDKAPVTVPHKSMVLFTEVDKDLSPSRIAEIYQGLLASCLVSADDHLPIDGYPSTVVTGFSGNSSFIPHLVLQDVYIPSKAQAADPNAWSFDRELLLLANAVALNVGTHSVIFAKFMAAGHTTFQIDPRALACLQCYLCDMLDTCNYAQDRDGKRQMAGLQKQMDIIVQVQKAREQSIALCQSLTDNLLQEFQTLRSQAISLGEWAFLTSLFGWDSPTTFNTTAKFEQFIAFITHGAVVESEDLRVAEAPLPSLLPPGLAEDLRKPQGSTATGSPASPATPLPETLSTPDLAVIPWCAGGLAASCSRSNSA</sequence>
<organism evidence="2 3">
    <name type="scientific">Rhodocollybia butyracea</name>
    <dbReference type="NCBI Taxonomy" id="206335"/>
    <lineage>
        <taxon>Eukaryota</taxon>
        <taxon>Fungi</taxon>
        <taxon>Dikarya</taxon>
        <taxon>Basidiomycota</taxon>
        <taxon>Agaricomycotina</taxon>
        <taxon>Agaricomycetes</taxon>
        <taxon>Agaricomycetidae</taxon>
        <taxon>Agaricales</taxon>
        <taxon>Marasmiineae</taxon>
        <taxon>Omphalotaceae</taxon>
        <taxon>Rhodocollybia</taxon>
    </lineage>
</organism>
<feature type="region of interest" description="Disordered" evidence="1">
    <location>
        <begin position="565"/>
        <end position="592"/>
    </location>
</feature>
<feature type="compositionally biased region" description="Polar residues" evidence="1">
    <location>
        <begin position="237"/>
        <end position="247"/>
    </location>
</feature>
<name>A0A9P5P3Z3_9AGAR</name>
<feature type="region of interest" description="Disordered" evidence="1">
    <location>
        <begin position="52"/>
        <end position="72"/>
    </location>
</feature>
<dbReference type="AlphaFoldDB" id="A0A9P5P3Z3"/>
<dbReference type="EMBL" id="JADNRY010000756">
    <property type="protein sequence ID" value="KAF9027873.1"/>
    <property type="molecule type" value="Genomic_DNA"/>
</dbReference>
<comment type="caution">
    <text evidence="2">The sequence shown here is derived from an EMBL/GenBank/DDBJ whole genome shotgun (WGS) entry which is preliminary data.</text>
</comment>
<accession>A0A9P5P3Z3</accession>
<feature type="compositionally biased region" description="Polar residues" evidence="1">
    <location>
        <begin position="575"/>
        <end position="585"/>
    </location>
</feature>
<dbReference type="Proteomes" id="UP000772434">
    <property type="component" value="Unassembled WGS sequence"/>
</dbReference>
<keyword evidence="3" id="KW-1185">Reference proteome</keyword>
<reference evidence="2" key="1">
    <citation type="submission" date="2020-11" db="EMBL/GenBank/DDBJ databases">
        <authorList>
            <consortium name="DOE Joint Genome Institute"/>
            <person name="Ahrendt S."/>
            <person name="Riley R."/>
            <person name="Andreopoulos W."/>
            <person name="Labutti K."/>
            <person name="Pangilinan J."/>
            <person name="Ruiz-Duenas F.J."/>
            <person name="Barrasa J.M."/>
            <person name="Sanchez-Garcia M."/>
            <person name="Camarero S."/>
            <person name="Miyauchi S."/>
            <person name="Serrano A."/>
            <person name="Linde D."/>
            <person name="Babiker R."/>
            <person name="Drula E."/>
            <person name="Ayuso-Fernandez I."/>
            <person name="Pacheco R."/>
            <person name="Padilla G."/>
            <person name="Ferreira P."/>
            <person name="Barriuso J."/>
            <person name="Kellner H."/>
            <person name="Castanera R."/>
            <person name="Alfaro M."/>
            <person name="Ramirez L."/>
            <person name="Pisabarro A.G."/>
            <person name="Kuo A."/>
            <person name="Tritt A."/>
            <person name="Lipzen A."/>
            <person name="He G."/>
            <person name="Yan M."/>
            <person name="Ng V."/>
            <person name="Cullen D."/>
            <person name="Martin F."/>
            <person name="Rosso M.-N."/>
            <person name="Henrissat B."/>
            <person name="Hibbett D."/>
            <person name="Martinez A.T."/>
            <person name="Grigoriev I.V."/>
        </authorList>
    </citation>
    <scope>NUCLEOTIDE SEQUENCE</scope>
    <source>
        <strain evidence="2">AH 40177</strain>
    </source>
</reference>
<evidence type="ECO:0000313" key="2">
    <source>
        <dbReference type="EMBL" id="KAF9027873.1"/>
    </source>
</evidence>
<evidence type="ECO:0000256" key="1">
    <source>
        <dbReference type="SAM" id="MobiDB-lite"/>
    </source>
</evidence>
<feature type="region of interest" description="Disordered" evidence="1">
    <location>
        <begin position="237"/>
        <end position="289"/>
    </location>
</feature>
<feature type="compositionally biased region" description="Pro residues" evidence="1">
    <location>
        <begin position="52"/>
        <end position="71"/>
    </location>
</feature>
<gene>
    <name evidence="2" type="ORF">BDP27DRAFT_1437059</name>
</gene>
<protein>
    <submittedName>
        <fullName evidence="2">Uncharacterized protein</fullName>
    </submittedName>
</protein>
<proteinExistence type="predicted"/>
<evidence type="ECO:0000313" key="3">
    <source>
        <dbReference type="Proteomes" id="UP000772434"/>
    </source>
</evidence>